<dbReference type="InterPro" id="IPR000843">
    <property type="entry name" value="HTH_LacI"/>
</dbReference>
<organism evidence="6 7">
    <name type="scientific">Paenibacillus gansuensis</name>
    <dbReference type="NCBI Taxonomy" id="306542"/>
    <lineage>
        <taxon>Bacteria</taxon>
        <taxon>Bacillati</taxon>
        <taxon>Bacillota</taxon>
        <taxon>Bacilli</taxon>
        <taxon>Bacillales</taxon>
        <taxon>Paenibacillaceae</taxon>
        <taxon>Paenibacillus</taxon>
    </lineage>
</organism>
<dbReference type="SUPFAM" id="SSF47413">
    <property type="entry name" value="lambda repressor-like DNA-binding domains"/>
    <property type="match status" value="1"/>
</dbReference>
<protein>
    <submittedName>
        <fullName evidence="6">LacI family DNA-binding transcriptional regulator</fullName>
    </submittedName>
</protein>
<dbReference type="Pfam" id="PF00356">
    <property type="entry name" value="LacI"/>
    <property type="match status" value="1"/>
</dbReference>
<dbReference type="RefSeq" id="WP_377599804.1">
    <property type="nucleotide sequence ID" value="NZ_JBHUME010000002.1"/>
</dbReference>
<dbReference type="PROSITE" id="PS50932">
    <property type="entry name" value="HTH_LACI_2"/>
    <property type="match status" value="1"/>
</dbReference>
<evidence type="ECO:0000256" key="4">
    <source>
        <dbReference type="ARBA" id="ARBA00023163"/>
    </source>
</evidence>
<dbReference type="EMBL" id="JBHUME010000002">
    <property type="protein sequence ID" value="MFD2611307.1"/>
    <property type="molecule type" value="Genomic_DNA"/>
</dbReference>
<keyword evidence="1" id="KW-0678">Repressor</keyword>
<evidence type="ECO:0000256" key="1">
    <source>
        <dbReference type="ARBA" id="ARBA00022491"/>
    </source>
</evidence>
<dbReference type="PANTHER" id="PTHR30146">
    <property type="entry name" value="LACI-RELATED TRANSCRIPTIONAL REPRESSOR"/>
    <property type="match status" value="1"/>
</dbReference>
<evidence type="ECO:0000313" key="6">
    <source>
        <dbReference type="EMBL" id="MFD2611307.1"/>
    </source>
</evidence>
<reference evidence="7" key="1">
    <citation type="journal article" date="2019" name="Int. J. Syst. Evol. Microbiol.">
        <title>The Global Catalogue of Microorganisms (GCM) 10K type strain sequencing project: providing services to taxonomists for standard genome sequencing and annotation.</title>
        <authorList>
            <consortium name="The Broad Institute Genomics Platform"/>
            <consortium name="The Broad Institute Genome Sequencing Center for Infectious Disease"/>
            <person name="Wu L."/>
            <person name="Ma J."/>
        </authorList>
    </citation>
    <scope>NUCLEOTIDE SEQUENCE [LARGE SCALE GENOMIC DNA]</scope>
    <source>
        <strain evidence="7">KCTC 3950</strain>
    </source>
</reference>
<accession>A0ABW5PAZ9</accession>
<dbReference type="InterPro" id="IPR046335">
    <property type="entry name" value="LacI/GalR-like_sensor"/>
</dbReference>
<sequence length="334" mass="37076">MVLVTITEIAEKAEVSRSTVVRVINKKGKVSEDKRVRVEQALDELGYVPNKIAQGLKNQSTKMIGHIMPSSYPNPFFARVSNAIEKSAHDLGYSVLTMITDRDVEREQKMIEELLGRMVDGIIFTSAFSTEQIKKVAKLEKPIIMLERADDITGVDTILSDETAGSYAATSYMIARGHRKIACIAHEPVYSVEKGRLNGYLKAVQSFGLDPEQYLKYVNYYSPEQGYEAARELFGGNRTDATAVFVGSDILAVGVMQYFYDVGMKVPKDISIIGYDDTYSGMLAPKLTTVALPIEEIGRKAVELLIERTAAPELEAREVKLVPYLIERQSVGSV</sequence>
<dbReference type="InterPro" id="IPR010982">
    <property type="entry name" value="Lambda_DNA-bd_dom_sf"/>
</dbReference>
<dbReference type="GO" id="GO:0003677">
    <property type="term" value="F:DNA binding"/>
    <property type="evidence" value="ECO:0007669"/>
    <property type="project" value="UniProtKB-KW"/>
</dbReference>
<dbReference type="CDD" id="cd06267">
    <property type="entry name" value="PBP1_LacI_sugar_binding-like"/>
    <property type="match status" value="1"/>
</dbReference>
<dbReference type="CDD" id="cd01392">
    <property type="entry name" value="HTH_LacI"/>
    <property type="match status" value="1"/>
</dbReference>
<dbReference type="SUPFAM" id="SSF53822">
    <property type="entry name" value="Periplasmic binding protein-like I"/>
    <property type="match status" value="1"/>
</dbReference>
<dbReference type="Pfam" id="PF13377">
    <property type="entry name" value="Peripla_BP_3"/>
    <property type="match status" value="1"/>
</dbReference>
<keyword evidence="2" id="KW-0805">Transcription regulation</keyword>
<proteinExistence type="predicted"/>
<dbReference type="PROSITE" id="PS00356">
    <property type="entry name" value="HTH_LACI_1"/>
    <property type="match status" value="1"/>
</dbReference>
<evidence type="ECO:0000313" key="7">
    <source>
        <dbReference type="Proteomes" id="UP001597541"/>
    </source>
</evidence>
<dbReference type="Gene3D" id="3.40.50.2300">
    <property type="match status" value="2"/>
</dbReference>
<dbReference type="Proteomes" id="UP001597541">
    <property type="component" value="Unassembled WGS sequence"/>
</dbReference>
<comment type="caution">
    <text evidence="6">The sequence shown here is derived from an EMBL/GenBank/DDBJ whole genome shotgun (WGS) entry which is preliminary data.</text>
</comment>
<evidence type="ECO:0000259" key="5">
    <source>
        <dbReference type="PROSITE" id="PS50932"/>
    </source>
</evidence>
<gene>
    <name evidence="6" type="ORF">ACFSUF_02595</name>
</gene>
<feature type="domain" description="HTH lacI-type" evidence="5">
    <location>
        <begin position="4"/>
        <end position="58"/>
    </location>
</feature>
<dbReference type="Gene3D" id="1.10.260.40">
    <property type="entry name" value="lambda repressor-like DNA-binding domains"/>
    <property type="match status" value="1"/>
</dbReference>
<dbReference type="SMART" id="SM00354">
    <property type="entry name" value="HTH_LACI"/>
    <property type="match status" value="1"/>
</dbReference>
<evidence type="ECO:0000256" key="2">
    <source>
        <dbReference type="ARBA" id="ARBA00023015"/>
    </source>
</evidence>
<dbReference type="InterPro" id="IPR028082">
    <property type="entry name" value="Peripla_BP_I"/>
</dbReference>
<name>A0ABW5PAZ9_9BACL</name>
<keyword evidence="7" id="KW-1185">Reference proteome</keyword>
<dbReference type="PANTHER" id="PTHR30146:SF148">
    <property type="entry name" value="HTH-TYPE TRANSCRIPTIONAL REPRESSOR PURR-RELATED"/>
    <property type="match status" value="1"/>
</dbReference>
<keyword evidence="4" id="KW-0804">Transcription</keyword>
<keyword evidence="3 6" id="KW-0238">DNA-binding</keyword>
<evidence type="ECO:0000256" key="3">
    <source>
        <dbReference type="ARBA" id="ARBA00023125"/>
    </source>
</evidence>